<dbReference type="InterPro" id="IPR019432">
    <property type="entry name" value="Acyltransferase_MbtK/IucB-like"/>
</dbReference>
<accession>A0A024S5J1</accession>
<evidence type="ECO:0000256" key="1">
    <source>
        <dbReference type="ARBA" id="ARBA00009893"/>
    </source>
</evidence>
<evidence type="ECO:0000313" key="4">
    <source>
        <dbReference type="EMBL" id="ETR99750.1"/>
    </source>
</evidence>
<dbReference type="AlphaFoldDB" id="A0A024S5J1"/>
<feature type="compositionally biased region" description="Acidic residues" evidence="2">
    <location>
        <begin position="50"/>
        <end position="76"/>
    </location>
</feature>
<evidence type="ECO:0000313" key="5">
    <source>
        <dbReference type="Proteomes" id="UP000024376"/>
    </source>
</evidence>
<evidence type="ECO:0000259" key="3">
    <source>
        <dbReference type="SMART" id="SM01006"/>
    </source>
</evidence>
<dbReference type="Pfam" id="PF13523">
    <property type="entry name" value="Acetyltransf_8"/>
    <property type="match status" value="1"/>
</dbReference>
<dbReference type="EMBL" id="KI911155">
    <property type="protein sequence ID" value="ETR99750.1"/>
    <property type="molecule type" value="Genomic_DNA"/>
</dbReference>
<dbReference type="Gene3D" id="3.40.630.30">
    <property type="match status" value="1"/>
</dbReference>
<dbReference type="PANTHER" id="PTHR31438:SF1">
    <property type="entry name" value="LYSINE N-ACYLTRANSFERASE C17G9.06C-RELATED"/>
    <property type="match status" value="1"/>
</dbReference>
<protein>
    <recommendedName>
        <fullName evidence="3">Acyltransferase MbtK/IucB-like conserved domain-containing protein</fullName>
    </recommendedName>
</protein>
<dbReference type="GO" id="GO:0019290">
    <property type="term" value="P:siderophore biosynthetic process"/>
    <property type="evidence" value="ECO:0007669"/>
    <property type="project" value="InterPro"/>
</dbReference>
<dbReference type="HOGENOM" id="CLU_027095_1_0_1"/>
<dbReference type="Proteomes" id="UP000024376">
    <property type="component" value="Unassembled WGS sequence"/>
</dbReference>
<organism evidence="4 5">
    <name type="scientific">Hypocrea jecorina (strain ATCC 56765 / BCRC 32924 / NRRL 11460 / Rut C-30)</name>
    <name type="common">Trichoderma reesei</name>
    <dbReference type="NCBI Taxonomy" id="1344414"/>
    <lineage>
        <taxon>Eukaryota</taxon>
        <taxon>Fungi</taxon>
        <taxon>Dikarya</taxon>
        <taxon>Ascomycota</taxon>
        <taxon>Pezizomycotina</taxon>
        <taxon>Sordariomycetes</taxon>
        <taxon>Hypocreomycetidae</taxon>
        <taxon>Hypocreales</taxon>
        <taxon>Hypocreaceae</taxon>
        <taxon>Trichoderma</taxon>
    </lineage>
</organism>
<dbReference type="InterPro" id="IPR016181">
    <property type="entry name" value="Acyl_CoA_acyltransferase"/>
</dbReference>
<dbReference type="GO" id="GO:0016410">
    <property type="term" value="F:N-acyltransferase activity"/>
    <property type="evidence" value="ECO:0007669"/>
    <property type="project" value="TreeGrafter"/>
</dbReference>
<proteinExistence type="inferred from homology"/>
<dbReference type="SMART" id="SM01006">
    <property type="entry name" value="AlcB"/>
    <property type="match status" value="1"/>
</dbReference>
<feature type="region of interest" description="Disordered" evidence="2">
    <location>
        <begin position="50"/>
        <end position="92"/>
    </location>
</feature>
<sequence length="535" mass="60496">MPPQLLHLPDGQTFTVTPVFAGLGFKSHEMNMHPNAFPVGWNVVLQTEEEVESRLDDDNDDDDDDDDDDEDEDEEPPSPLSPSRKKTRVHPFSRPTLQNDALFISSISNPSNSDFKPAASPTRQIAMMLWVTLYWYFHQPEPDRKLRTAASKDTPDSAKPVGEWKINIKREGVLRGRNLIPKLERMGLITAEDPSCGTGLDDAGAEWARMFVSRRMFWQIPGHLFLFTLQPNHNKMNSSVPGSPVVSRPSSPVRGGEGSRTPYLSMDGFARLDSDLPGGPTPTSVPHAPVVPIGPFYSTSHLPTYFPPLTLQYTATDGVRHPVRSKPPRMGEIFYSRFIPSVNQYLSFRVASTSTHPVPYLGPVGGRAPEHTHLAQLTDAQLLQTWMSKPRVSEFWGEYKPGFLEGVLRQRHSFPAIALWNGIPFGYVEIYWVKEDILGRHLANGAGDFDRGLHVFVGEEWARGRVPVWLTSLVQWCFLNDNRTMSVCLEPRVDNKRMLRHLDEAGFGKERQISFPHKQAWLVRLWREAWEGPAF</sequence>
<reference evidence="5" key="1">
    <citation type="journal article" date="2013" name="Ind. Biotechnol.">
        <title>Comparative genomics analysis of Trichoderma reesei strains.</title>
        <authorList>
            <person name="Koike H."/>
            <person name="Aerts A."/>
            <person name="LaButti K."/>
            <person name="Grigoriev I.V."/>
            <person name="Baker S.E."/>
        </authorList>
    </citation>
    <scope>NUCLEOTIDE SEQUENCE [LARGE SCALE GENOMIC DNA]</scope>
    <source>
        <strain evidence="5">ATCC 56765 / BCRC 32924 / NRRL 11460 / Rut C-30</strain>
    </source>
</reference>
<feature type="domain" description="Acyltransferase MbtK/IucB-like conserved" evidence="3">
    <location>
        <begin position="373"/>
        <end position="414"/>
    </location>
</feature>
<dbReference type="PANTHER" id="PTHR31438">
    <property type="entry name" value="LYSINE N-ACYLTRANSFERASE C17G9.06C-RELATED"/>
    <property type="match status" value="1"/>
</dbReference>
<gene>
    <name evidence="4" type="ORF">M419DRAFT_10686</name>
</gene>
<dbReference type="OrthoDB" id="448427at2759"/>
<name>A0A024S5J1_HYPJR</name>
<feature type="compositionally biased region" description="Low complexity" evidence="2">
    <location>
        <begin position="238"/>
        <end position="254"/>
    </location>
</feature>
<dbReference type="KEGG" id="trr:M419DRAFT_10686"/>
<comment type="similarity">
    <text evidence="1">Belongs to the lysine N-acyltransferase MbtK family.</text>
</comment>
<feature type="region of interest" description="Disordered" evidence="2">
    <location>
        <begin position="237"/>
        <end position="260"/>
    </location>
</feature>
<evidence type="ECO:0000256" key="2">
    <source>
        <dbReference type="SAM" id="MobiDB-lite"/>
    </source>
</evidence>
<dbReference type="SUPFAM" id="SSF55729">
    <property type="entry name" value="Acyl-CoA N-acyltransferases (Nat)"/>
    <property type="match status" value="1"/>
</dbReference>